<dbReference type="Gene3D" id="3.20.20.140">
    <property type="entry name" value="Metal-dependent hydrolases"/>
    <property type="match status" value="1"/>
</dbReference>
<dbReference type="NCBIfam" id="TIGR00010">
    <property type="entry name" value="YchF/TatD family DNA exonuclease"/>
    <property type="match status" value="1"/>
</dbReference>
<dbReference type="PROSITE" id="PS01137">
    <property type="entry name" value="TATD_1"/>
    <property type="match status" value="1"/>
</dbReference>
<dbReference type="Proteomes" id="UP000051008">
    <property type="component" value="Unassembled WGS sequence"/>
</dbReference>
<dbReference type="AlphaFoldDB" id="A0A0R2A9M7"/>
<feature type="binding site" evidence="3">
    <location>
        <position position="203"/>
    </location>
    <ligand>
        <name>a divalent metal cation</name>
        <dbReference type="ChEBI" id="CHEBI:60240"/>
        <label>1</label>
    </ligand>
</feature>
<evidence type="ECO:0000256" key="3">
    <source>
        <dbReference type="PIRSR" id="PIRSR005902-1"/>
    </source>
</evidence>
<evidence type="ECO:0000313" key="5">
    <source>
        <dbReference type="Proteomes" id="UP000051008"/>
    </source>
</evidence>
<dbReference type="PANTHER" id="PTHR46124">
    <property type="entry name" value="D-AMINOACYL-TRNA DEACYLASE"/>
    <property type="match status" value="1"/>
</dbReference>
<evidence type="ECO:0000313" key="4">
    <source>
        <dbReference type="EMBL" id="KRM64072.1"/>
    </source>
</evidence>
<dbReference type="OrthoDB" id="9810005at2"/>
<organism evidence="4 5">
    <name type="scientific">Ligilactobacillus agilis DSM 20509</name>
    <dbReference type="NCBI Taxonomy" id="1423718"/>
    <lineage>
        <taxon>Bacteria</taxon>
        <taxon>Bacillati</taxon>
        <taxon>Bacillota</taxon>
        <taxon>Bacilli</taxon>
        <taxon>Lactobacillales</taxon>
        <taxon>Lactobacillaceae</taxon>
        <taxon>Ligilactobacillus</taxon>
    </lineage>
</organism>
<dbReference type="InterPro" id="IPR015991">
    <property type="entry name" value="TatD/YcfH-like"/>
</dbReference>
<dbReference type="PATRIC" id="fig|1423718.3.peg.84"/>
<dbReference type="EMBL" id="AYYP01000044">
    <property type="protein sequence ID" value="KRM64072.1"/>
    <property type="molecule type" value="Genomic_DNA"/>
</dbReference>
<dbReference type="SUPFAM" id="SSF51556">
    <property type="entry name" value="Metallo-dependent hydrolases"/>
    <property type="match status" value="1"/>
</dbReference>
<reference evidence="4 5" key="1">
    <citation type="journal article" date="2015" name="Genome Announc.">
        <title>Expanding the biotechnology potential of lactobacilli through comparative genomics of 213 strains and associated genera.</title>
        <authorList>
            <person name="Sun Z."/>
            <person name="Harris H.M."/>
            <person name="McCann A."/>
            <person name="Guo C."/>
            <person name="Argimon S."/>
            <person name="Zhang W."/>
            <person name="Yang X."/>
            <person name="Jeffery I.B."/>
            <person name="Cooney J.C."/>
            <person name="Kagawa T.F."/>
            <person name="Liu W."/>
            <person name="Song Y."/>
            <person name="Salvetti E."/>
            <person name="Wrobel A."/>
            <person name="Rasinkangas P."/>
            <person name="Parkhill J."/>
            <person name="Rea M.C."/>
            <person name="O'Sullivan O."/>
            <person name="Ritari J."/>
            <person name="Douillard F.P."/>
            <person name="Paul Ross R."/>
            <person name="Yang R."/>
            <person name="Briner A.E."/>
            <person name="Felis G.E."/>
            <person name="de Vos W.M."/>
            <person name="Barrangou R."/>
            <person name="Klaenhammer T.R."/>
            <person name="Caufield P.W."/>
            <person name="Cui Y."/>
            <person name="Zhang H."/>
            <person name="O'Toole P.W."/>
        </authorList>
    </citation>
    <scope>NUCLEOTIDE SEQUENCE [LARGE SCALE GENOMIC DNA]</scope>
    <source>
        <strain evidence="4 5">DSM 20509</strain>
    </source>
</reference>
<dbReference type="GO" id="GO:0004536">
    <property type="term" value="F:DNA nuclease activity"/>
    <property type="evidence" value="ECO:0007669"/>
    <property type="project" value="InterPro"/>
</dbReference>
<feature type="binding site" evidence="3">
    <location>
        <position position="93"/>
    </location>
    <ligand>
        <name>a divalent metal cation</name>
        <dbReference type="ChEBI" id="CHEBI:60240"/>
        <label>1</label>
    </ligand>
</feature>
<proteinExistence type="predicted"/>
<dbReference type="GO" id="GO:0005829">
    <property type="term" value="C:cytosol"/>
    <property type="evidence" value="ECO:0007669"/>
    <property type="project" value="TreeGrafter"/>
</dbReference>
<evidence type="ECO:0000256" key="2">
    <source>
        <dbReference type="ARBA" id="ARBA00022801"/>
    </source>
</evidence>
<name>A0A0R2A9M7_9LACO</name>
<dbReference type="RefSeq" id="WP_056976835.1">
    <property type="nucleotide sequence ID" value="NZ_AYYP01000044.1"/>
</dbReference>
<feature type="binding site" evidence="3">
    <location>
        <position position="9"/>
    </location>
    <ligand>
        <name>a divalent metal cation</name>
        <dbReference type="ChEBI" id="CHEBI:60240"/>
        <label>1</label>
    </ligand>
</feature>
<dbReference type="InterPro" id="IPR018228">
    <property type="entry name" value="DNase_TatD-rel_CS"/>
</dbReference>
<keyword evidence="1 3" id="KW-0479">Metal-binding</keyword>
<dbReference type="PIRSF" id="PIRSF005902">
    <property type="entry name" value="DNase_TatD"/>
    <property type="match status" value="1"/>
</dbReference>
<dbReference type="CDD" id="cd01310">
    <property type="entry name" value="TatD_DNAse"/>
    <property type="match status" value="1"/>
</dbReference>
<keyword evidence="2" id="KW-0378">Hydrolase</keyword>
<dbReference type="FunFam" id="3.20.20.140:FF:000005">
    <property type="entry name" value="TatD family hydrolase"/>
    <property type="match status" value="1"/>
</dbReference>
<gene>
    <name evidence="4" type="ORF">FC14_GL000082</name>
</gene>
<feature type="binding site" evidence="3">
    <location>
        <position position="7"/>
    </location>
    <ligand>
        <name>a divalent metal cation</name>
        <dbReference type="ChEBI" id="CHEBI:60240"/>
        <label>1</label>
    </ligand>
</feature>
<accession>A0A0R2A9M7</accession>
<dbReference type="InterPro" id="IPR032466">
    <property type="entry name" value="Metal_Hydrolase"/>
</dbReference>
<dbReference type="Pfam" id="PF01026">
    <property type="entry name" value="TatD_DNase"/>
    <property type="match status" value="1"/>
</dbReference>
<dbReference type="PANTHER" id="PTHR46124:SF2">
    <property type="entry name" value="D-AMINOACYL-TRNA DEACYLASE"/>
    <property type="match status" value="1"/>
</dbReference>
<comment type="caution">
    <text evidence="4">The sequence shown here is derived from an EMBL/GenBank/DDBJ whole genome shotgun (WGS) entry which is preliminary data.</text>
</comment>
<dbReference type="GO" id="GO:0046872">
    <property type="term" value="F:metal ion binding"/>
    <property type="evidence" value="ECO:0007669"/>
    <property type="project" value="UniProtKB-KW"/>
</dbReference>
<feature type="binding site" evidence="3">
    <location>
        <position position="153"/>
    </location>
    <ligand>
        <name>a divalent metal cation</name>
        <dbReference type="ChEBI" id="CHEBI:60240"/>
        <label>2</label>
    </ligand>
</feature>
<protein>
    <submittedName>
        <fullName evidence="4">TatD family deoxyribonuclease</fullName>
    </submittedName>
</protein>
<keyword evidence="5" id="KW-1185">Reference proteome</keyword>
<dbReference type="GO" id="GO:0016788">
    <property type="term" value="F:hydrolase activity, acting on ester bonds"/>
    <property type="evidence" value="ECO:0007669"/>
    <property type="project" value="InterPro"/>
</dbReference>
<evidence type="ECO:0000256" key="1">
    <source>
        <dbReference type="ARBA" id="ARBA00022723"/>
    </source>
</evidence>
<sequence length="256" mass="28835">MKIFDSHTHINARFFAGDEYDAIKRAQAFGVTAMLLVAYDDYSATQMLKLCEQFPDIYGAVGIHPDDALNYDDAKENWLETILAHPKVKVLGEIGLDYHNEVDHQVQKEVFQRQLQLAAKHHLPVTIHNRDAIADTYPILKASELGRFGGIMHSFNGNQDWAKKFLDLGMYLSYSGVVTFGNAKEVKQAALSTPLDRMLVETDAPYLTPLPFRGRANEPALTRYTVEFLAQELGLSAASLASRTYQNTERILRIND</sequence>
<feature type="binding site" evidence="3">
    <location>
        <position position="128"/>
    </location>
    <ligand>
        <name>a divalent metal cation</name>
        <dbReference type="ChEBI" id="CHEBI:60240"/>
        <label>2</label>
    </ligand>
</feature>
<dbReference type="InterPro" id="IPR001130">
    <property type="entry name" value="TatD-like"/>
</dbReference>